<dbReference type="Proteomes" id="UP000830055">
    <property type="component" value="Chromosome"/>
</dbReference>
<evidence type="ECO:0008006" key="4">
    <source>
        <dbReference type="Google" id="ProtNLM"/>
    </source>
</evidence>
<organism evidence="2 3">
    <name type="scientific">Desulfofustis limnaeus</name>
    <dbReference type="NCBI Taxonomy" id="2740163"/>
    <lineage>
        <taxon>Bacteria</taxon>
        <taxon>Pseudomonadati</taxon>
        <taxon>Thermodesulfobacteriota</taxon>
        <taxon>Desulfobulbia</taxon>
        <taxon>Desulfobulbales</taxon>
        <taxon>Desulfocapsaceae</taxon>
        <taxon>Desulfofustis</taxon>
    </lineage>
</organism>
<name>A0ABM7W971_9BACT</name>
<keyword evidence="1" id="KW-0472">Membrane</keyword>
<evidence type="ECO:0000256" key="1">
    <source>
        <dbReference type="SAM" id="Phobius"/>
    </source>
</evidence>
<evidence type="ECO:0000313" key="2">
    <source>
        <dbReference type="EMBL" id="BDD87485.1"/>
    </source>
</evidence>
<evidence type="ECO:0000313" key="3">
    <source>
        <dbReference type="Proteomes" id="UP000830055"/>
    </source>
</evidence>
<protein>
    <recommendedName>
        <fullName evidence="4">Glycosyltransferase</fullName>
    </recommendedName>
</protein>
<keyword evidence="3" id="KW-1185">Reference proteome</keyword>
<dbReference type="EMBL" id="AP025516">
    <property type="protein sequence ID" value="BDD87485.1"/>
    <property type="molecule type" value="Genomic_DNA"/>
</dbReference>
<keyword evidence="1" id="KW-1133">Transmembrane helix</keyword>
<accession>A0ABM7W971</accession>
<dbReference type="RefSeq" id="WP_284154510.1">
    <property type="nucleotide sequence ID" value="NZ_AP025516.1"/>
</dbReference>
<gene>
    <name evidence="2" type="ORF">DPPLL_18500</name>
</gene>
<proteinExistence type="predicted"/>
<sequence>MKHRSATGKAFDAERDRSAADDWSFFDRIYCISIEDRVDRRRAAQAQLQSVGLGDRVEFHLVRKHPSNCEQGIYESHRHCLASGLAAGAERILIFEDDVVFSGFSPERLADAVRFLRRENDWQAFFLGCLVHGSRKTVCRSVVAIRYRSLAHAYAVSRGFAENLVANYPWRGLAYDALLRDRCSSHFYALYPAIAFQSNSPSDNDPYLPLDRFRRLCGGLQVVQRSNEWFQRHKGGIICFHVLVVLLGAILLLGRP</sequence>
<reference evidence="2 3" key="1">
    <citation type="submission" date="2022-01" db="EMBL/GenBank/DDBJ databases">
        <title>Desulfofustis limnae sp. nov., a novel mesophilic sulfate-reducing bacterium isolated from marsh soil.</title>
        <authorList>
            <person name="Watanabe M."/>
            <person name="Takahashi A."/>
            <person name="Kojima H."/>
            <person name="Fukui M."/>
        </authorList>
    </citation>
    <scope>NUCLEOTIDE SEQUENCE [LARGE SCALE GENOMIC DNA]</scope>
    <source>
        <strain evidence="2 3">PPLL</strain>
    </source>
</reference>
<feature type="transmembrane region" description="Helical" evidence="1">
    <location>
        <begin position="235"/>
        <end position="254"/>
    </location>
</feature>
<keyword evidence="1" id="KW-0812">Transmembrane</keyword>